<dbReference type="eggNOG" id="ENOG502RD5M">
    <property type="taxonomic scope" value="Eukaryota"/>
</dbReference>
<dbReference type="PANTHER" id="PTHR33606:SF3">
    <property type="entry name" value="PROTEIN YCII"/>
    <property type="match status" value="1"/>
</dbReference>
<dbReference type="SUPFAM" id="SSF54909">
    <property type="entry name" value="Dimeric alpha+beta barrel"/>
    <property type="match status" value="1"/>
</dbReference>
<dbReference type="InterPro" id="IPR011008">
    <property type="entry name" value="Dimeric_a/b-barrel"/>
</dbReference>
<keyword evidence="3" id="KW-1185">Reference proteome</keyword>
<organism evidence="2 3">
    <name type="scientific">Fomitopsis schrenkii</name>
    <name type="common">Brown rot fungus</name>
    <dbReference type="NCBI Taxonomy" id="2126942"/>
    <lineage>
        <taxon>Eukaryota</taxon>
        <taxon>Fungi</taxon>
        <taxon>Dikarya</taxon>
        <taxon>Basidiomycota</taxon>
        <taxon>Agaricomycotina</taxon>
        <taxon>Agaricomycetes</taxon>
        <taxon>Polyporales</taxon>
        <taxon>Fomitopsis</taxon>
    </lineage>
</organism>
<dbReference type="HOGENOM" id="CLU_110355_2_1_1"/>
<dbReference type="InterPro" id="IPR005545">
    <property type="entry name" value="YCII"/>
</dbReference>
<dbReference type="InterPro" id="IPR051807">
    <property type="entry name" value="Sec-metab_biosynth-assoc"/>
</dbReference>
<dbReference type="InParanoid" id="S8F4L5"/>
<dbReference type="OrthoDB" id="5519740at2759"/>
<evidence type="ECO:0000259" key="1">
    <source>
        <dbReference type="Pfam" id="PF03795"/>
    </source>
</evidence>
<dbReference type="AlphaFoldDB" id="S8F4L5"/>
<proteinExistence type="predicted"/>
<feature type="domain" description="YCII-related" evidence="1">
    <location>
        <begin position="10"/>
        <end position="103"/>
    </location>
</feature>
<dbReference type="Gene3D" id="3.30.70.1060">
    <property type="entry name" value="Dimeric alpha+beta barrel"/>
    <property type="match status" value="1"/>
</dbReference>
<gene>
    <name evidence="2" type="ORF">FOMPIDRAFT_1018743</name>
</gene>
<protein>
    <recommendedName>
        <fullName evidence="1">YCII-related domain-containing protein</fullName>
    </recommendedName>
</protein>
<dbReference type="EMBL" id="KE504186">
    <property type="protein sequence ID" value="EPS96635.1"/>
    <property type="molecule type" value="Genomic_DNA"/>
</dbReference>
<sequence>MSTGNLQILYYIYAPNSTAADFAEKSKTHLDEHVVWIKACAAAGTVRYGGAILTDDQKLPLTATPGTVGHTYIVKADDLAAARKFFEQDPYYKAGLFDNANIKVAPILSKA</sequence>
<evidence type="ECO:0000313" key="3">
    <source>
        <dbReference type="Proteomes" id="UP000015241"/>
    </source>
</evidence>
<dbReference type="Proteomes" id="UP000015241">
    <property type="component" value="Unassembled WGS sequence"/>
</dbReference>
<dbReference type="PANTHER" id="PTHR33606">
    <property type="entry name" value="PROTEIN YCII"/>
    <property type="match status" value="1"/>
</dbReference>
<dbReference type="Pfam" id="PF03795">
    <property type="entry name" value="YCII"/>
    <property type="match status" value="1"/>
</dbReference>
<accession>S8F4L5</accession>
<reference evidence="2 3" key="1">
    <citation type="journal article" date="2012" name="Science">
        <title>The Paleozoic origin of enzymatic lignin decomposition reconstructed from 31 fungal genomes.</title>
        <authorList>
            <person name="Floudas D."/>
            <person name="Binder M."/>
            <person name="Riley R."/>
            <person name="Barry K."/>
            <person name="Blanchette R.A."/>
            <person name="Henrissat B."/>
            <person name="Martinez A.T."/>
            <person name="Otillar R."/>
            <person name="Spatafora J.W."/>
            <person name="Yadav J.S."/>
            <person name="Aerts A."/>
            <person name="Benoit I."/>
            <person name="Boyd A."/>
            <person name="Carlson A."/>
            <person name="Copeland A."/>
            <person name="Coutinho P.M."/>
            <person name="de Vries R.P."/>
            <person name="Ferreira P."/>
            <person name="Findley K."/>
            <person name="Foster B."/>
            <person name="Gaskell J."/>
            <person name="Glotzer D."/>
            <person name="Gorecki P."/>
            <person name="Heitman J."/>
            <person name="Hesse C."/>
            <person name="Hori C."/>
            <person name="Igarashi K."/>
            <person name="Jurgens J.A."/>
            <person name="Kallen N."/>
            <person name="Kersten P."/>
            <person name="Kohler A."/>
            <person name="Kuees U."/>
            <person name="Kumar T.K.A."/>
            <person name="Kuo A."/>
            <person name="LaButti K."/>
            <person name="Larrondo L.F."/>
            <person name="Lindquist E."/>
            <person name="Ling A."/>
            <person name="Lombard V."/>
            <person name="Lucas S."/>
            <person name="Lundell T."/>
            <person name="Martin R."/>
            <person name="McLaughlin D.J."/>
            <person name="Morgenstern I."/>
            <person name="Morin E."/>
            <person name="Murat C."/>
            <person name="Nagy L.G."/>
            <person name="Nolan M."/>
            <person name="Ohm R.A."/>
            <person name="Patyshakuliyeva A."/>
            <person name="Rokas A."/>
            <person name="Ruiz-Duenas F.J."/>
            <person name="Sabat G."/>
            <person name="Salamov A."/>
            <person name="Samejima M."/>
            <person name="Schmutz J."/>
            <person name="Slot J.C."/>
            <person name="St John F."/>
            <person name="Stenlid J."/>
            <person name="Sun H."/>
            <person name="Sun S."/>
            <person name="Syed K."/>
            <person name="Tsang A."/>
            <person name="Wiebenga A."/>
            <person name="Young D."/>
            <person name="Pisabarro A."/>
            <person name="Eastwood D.C."/>
            <person name="Martin F."/>
            <person name="Cullen D."/>
            <person name="Grigoriev I.V."/>
            <person name="Hibbett D.S."/>
        </authorList>
    </citation>
    <scope>NUCLEOTIDE SEQUENCE</scope>
    <source>
        <strain evidence="3">FP-58527</strain>
    </source>
</reference>
<evidence type="ECO:0000313" key="2">
    <source>
        <dbReference type="EMBL" id="EPS96635.1"/>
    </source>
</evidence>
<name>S8F4L5_FOMSC</name>